<dbReference type="Proteomes" id="UP000784294">
    <property type="component" value="Unassembled WGS sequence"/>
</dbReference>
<sequence length="82" mass="9310">MMFIMRWTKTRHLPPESNEIASESAVIFRSSRPSKPNISFAHSSRPQVSIYISHIILGLASTSSADTELPQCIQELLFKTYQ</sequence>
<name>A0A448XRF4_9PLAT</name>
<evidence type="ECO:0000313" key="1">
    <source>
        <dbReference type="EMBL" id="VEL43022.1"/>
    </source>
</evidence>
<comment type="caution">
    <text evidence="1">The sequence shown here is derived from an EMBL/GenBank/DDBJ whole genome shotgun (WGS) entry which is preliminary data.</text>
</comment>
<keyword evidence="2" id="KW-1185">Reference proteome</keyword>
<organism evidence="1 2">
    <name type="scientific">Protopolystoma xenopodis</name>
    <dbReference type="NCBI Taxonomy" id="117903"/>
    <lineage>
        <taxon>Eukaryota</taxon>
        <taxon>Metazoa</taxon>
        <taxon>Spiralia</taxon>
        <taxon>Lophotrochozoa</taxon>
        <taxon>Platyhelminthes</taxon>
        <taxon>Monogenea</taxon>
        <taxon>Polyopisthocotylea</taxon>
        <taxon>Polystomatidea</taxon>
        <taxon>Polystomatidae</taxon>
        <taxon>Protopolystoma</taxon>
    </lineage>
</organism>
<gene>
    <name evidence="1" type="ORF">PXEA_LOCUS36462</name>
</gene>
<dbReference type="EMBL" id="CAAALY010278243">
    <property type="protein sequence ID" value="VEL43022.1"/>
    <property type="molecule type" value="Genomic_DNA"/>
</dbReference>
<protein>
    <submittedName>
        <fullName evidence="1">Uncharacterized protein</fullName>
    </submittedName>
</protein>
<accession>A0A448XRF4</accession>
<proteinExistence type="predicted"/>
<reference evidence="1" key="1">
    <citation type="submission" date="2018-11" db="EMBL/GenBank/DDBJ databases">
        <authorList>
            <consortium name="Pathogen Informatics"/>
        </authorList>
    </citation>
    <scope>NUCLEOTIDE SEQUENCE</scope>
</reference>
<evidence type="ECO:0000313" key="2">
    <source>
        <dbReference type="Proteomes" id="UP000784294"/>
    </source>
</evidence>
<dbReference type="AlphaFoldDB" id="A0A448XRF4"/>